<organism evidence="1 2">
    <name type="scientific">Aurantiacibacter zhengii</name>
    <dbReference type="NCBI Taxonomy" id="2307003"/>
    <lineage>
        <taxon>Bacteria</taxon>
        <taxon>Pseudomonadati</taxon>
        <taxon>Pseudomonadota</taxon>
        <taxon>Alphaproteobacteria</taxon>
        <taxon>Sphingomonadales</taxon>
        <taxon>Erythrobacteraceae</taxon>
        <taxon>Aurantiacibacter</taxon>
    </lineage>
</organism>
<evidence type="ECO:0000313" key="1">
    <source>
        <dbReference type="EMBL" id="RIV88927.1"/>
    </source>
</evidence>
<name>A0A418NWC5_9SPHN</name>
<dbReference type="RefSeq" id="WP_119584206.1">
    <property type="nucleotide sequence ID" value="NZ_CAWODQ010000001.1"/>
</dbReference>
<dbReference type="Proteomes" id="UP000286576">
    <property type="component" value="Unassembled WGS sequence"/>
</dbReference>
<proteinExistence type="predicted"/>
<dbReference type="OrthoDB" id="7433140at2"/>
<accession>A0A418NWC5</accession>
<protein>
    <submittedName>
        <fullName evidence="1">Uncharacterized protein</fullName>
    </submittedName>
</protein>
<dbReference type="EMBL" id="QXFL01000001">
    <property type="protein sequence ID" value="RIV88927.1"/>
    <property type="molecule type" value="Genomic_DNA"/>
</dbReference>
<keyword evidence="2" id="KW-1185">Reference proteome</keyword>
<gene>
    <name evidence="1" type="ORF">D2V07_01220</name>
</gene>
<sequence>MADLQHQLREDRALRNAAKRLVKADLGFLKGDMADKGLGSRIAGRAKEGAAGIAENTAEYADENRVKVGAGLAIGIAAFLGWIFRDRLSDAVYGLFHEKGLFEKAADKAEQLAEDARSFID</sequence>
<evidence type="ECO:0000313" key="2">
    <source>
        <dbReference type="Proteomes" id="UP000286576"/>
    </source>
</evidence>
<reference evidence="1 2" key="1">
    <citation type="submission" date="2018-08" db="EMBL/GenBank/DDBJ databases">
        <title>Erythrobacter zhengii sp.nov., a bacterium isolated from deep-sea sediment.</title>
        <authorList>
            <person name="Fang C."/>
            <person name="Wu Y.-H."/>
            <person name="Sun C."/>
            <person name="Wang H."/>
            <person name="Cheng H."/>
            <person name="Meng F.-X."/>
            <person name="Wang C.-S."/>
            <person name="Xu X.-W."/>
        </authorList>
    </citation>
    <scope>NUCLEOTIDE SEQUENCE [LARGE SCALE GENOMIC DNA]</scope>
    <source>
        <strain evidence="1 2">V18</strain>
    </source>
</reference>
<comment type="caution">
    <text evidence="1">The sequence shown here is derived from an EMBL/GenBank/DDBJ whole genome shotgun (WGS) entry which is preliminary data.</text>
</comment>
<dbReference type="AlphaFoldDB" id="A0A418NWC5"/>